<sequence>MLAASITLALLPALTANAQQDPANPIDLDRIVVSAPNYVPSGSMTATKSDAPLIETPQSISVVTRDQIDLLGFTDVQQAIRYTSGIVGENYGPDLRYDFLTLRGFTPKQYIDGLQAPISTVIFNVGVDLYGFQEVDVLKGPAAVLYGNSPPGGIYNLTSRRAESVFGGELGVKVGSERYKEVHGTVTGPLADGLSARATLLYRDRGSQTDHVKGERTYFAPTFTWDISDDTSLTGLAYYQKDDNSGDTNGFLSAHGTRLGNPNGVIPRGRNLGEPDYNTYDRTQKAVGWDLRHAFNDHVSFQQNAKWYDYKEFQKVVYSTGLRADMRTVDRASYPYAEDVDGFAVDNRFSWKLGGGAVQHALLAGFDYRDLKNHARFGFAAAPPLDAFNPVYGAAPIITPELSSIFNDQRVKQAGVYLQDQLKAGRWVVTLSGRYDDVRLRNHQSGTTTRQDHFSYRAGVNYMFDSGWAPYLSYATSFEPVLGTDSVTGKSFKPSSSTQVEAGMKYDARNLPDGVRLFATAALFRIEQDNLVNVQSGQTPMFGRQLGEVQAQGGELEVVARIYDRWSVNASYSYTDTEVVRDAGGFATGDPLPTTPRHKLTGLVDYTLQEGNLAGLGFGLGGRHLSASAGSLLGQWNAQVIHTKPSTLWDAIVHYNRDQWRLALNVTNLFDKEYVGRCEGISNCIYGQGRQVIATFTWKL</sequence>
<evidence type="ECO:0000256" key="15">
    <source>
        <dbReference type="RuleBase" id="RU003357"/>
    </source>
</evidence>
<evidence type="ECO:0000313" key="20">
    <source>
        <dbReference type="Proteomes" id="UP000050902"/>
    </source>
</evidence>
<keyword evidence="7 16" id="KW-0732">Signal</keyword>
<gene>
    <name evidence="19" type="ORF">ABB22_12585</name>
</gene>
<evidence type="ECO:0000256" key="8">
    <source>
        <dbReference type="ARBA" id="ARBA00023004"/>
    </source>
</evidence>
<feature type="signal peptide" evidence="16">
    <location>
        <begin position="1"/>
        <end position="18"/>
    </location>
</feature>
<evidence type="ECO:0000256" key="11">
    <source>
        <dbReference type="ARBA" id="ARBA00023136"/>
    </source>
</evidence>
<evidence type="ECO:0000256" key="14">
    <source>
        <dbReference type="PROSITE-ProRule" id="PRU01360"/>
    </source>
</evidence>
<dbReference type="PANTHER" id="PTHR32552">
    <property type="entry name" value="FERRICHROME IRON RECEPTOR-RELATED"/>
    <property type="match status" value="1"/>
</dbReference>
<dbReference type="SUPFAM" id="SSF56935">
    <property type="entry name" value="Porins"/>
    <property type="match status" value="1"/>
</dbReference>
<comment type="caution">
    <text evidence="19">The sequence shown here is derived from an EMBL/GenBank/DDBJ whole genome shotgun (WGS) entry which is preliminary data.</text>
</comment>
<evidence type="ECO:0000256" key="12">
    <source>
        <dbReference type="ARBA" id="ARBA00023170"/>
    </source>
</evidence>
<keyword evidence="5" id="KW-0410">Iron transport</keyword>
<keyword evidence="13 14" id="KW-0998">Cell outer membrane</keyword>
<dbReference type="Proteomes" id="UP000050902">
    <property type="component" value="Unassembled WGS sequence"/>
</dbReference>
<dbReference type="InterPro" id="IPR012910">
    <property type="entry name" value="Plug_dom"/>
</dbReference>
<keyword evidence="3 14" id="KW-0813">Transport</keyword>
<name>A0ABR5NI12_9GAMM</name>
<keyword evidence="4 14" id="KW-1134">Transmembrane beta strand</keyword>
<feature type="domain" description="TonB-dependent receptor-like beta-barrel" evidence="17">
    <location>
        <begin position="224"/>
        <end position="669"/>
    </location>
</feature>
<evidence type="ECO:0000256" key="10">
    <source>
        <dbReference type="ARBA" id="ARBA00023077"/>
    </source>
</evidence>
<evidence type="ECO:0000256" key="2">
    <source>
        <dbReference type="ARBA" id="ARBA00009810"/>
    </source>
</evidence>
<accession>A0ABR5NI12</accession>
<evidence type="ECO:0000256" key="1">
    <source>
        <dbReference type="ARBA" id="ARBA00004571"/>
    </source>
</evidence>
<dbReference type="EMBL" id="LDJG01000018">
    <property type="protein sequence ID" value="KRG56197.1"/>
    <property type="molecule type" value="Genomic_DNA"/>
</dbReference>
<evidence type="ECO:0000259" key="18">
    <source>
        <dbReference type="Pfam" id="PF07715"/>
    </source>
</evidence>
<dbReference type="PANTHER" id="PTHR32552:SF68">
    <property type="entry name" value="FERRICHROME OUTER MEMBRANE TRANSPORTER_PHAGE RECEPTOR"/>
    <property type="match status" value="1"/>
</dbReference>
<dbReference type="InterPro" id="IPR010105">
    <property type="entry name" value="TonB_sidphr_rcpt"/>
</dbReference>
<keyword evidence="11 14" id="KW-0472">Membrane</keyword>
<comment type="similarity">
    <text evidence="2 14 15">Belongs to the TonB-dependent receptor family.</text>
</comment>
<dbReference type="Gene3D" id="2.170.130.10">
    <property type="entry name" value="TonB-dependent receptor, plug domain"/>
    <property type="match status" value="1"/>
</dbReference>
<evidence type="ECO:0000256" key="16">
    <source>
        <dbReference type="SAM" id="SignalP"/>
    </source>
</evidence>
<keyword evidence="6 14" id="KW-0812">Transmembrane</keyword>
<dbReference type="Pfam" id="PF00593">
    <property type="entry name" value="TonB_dep_Rec_b-barrel"/>
    <property type="match status" value="1"/>
</dbReference>
<comment type="subcellular location">
    <subcellularLocation>
        <location evidence="1 14">Cell outer membrane</location>
        <topology evidence="1 14">Multi-pass membrane protein</topology>
    </subcellularLocation>
</comment>
<dbReference type="CDD" id="cd01347">
    <property type="entry name" value="ligand_gated_channel"/>
    <property type="match status" value="1"/>
</dbReference>
<organism evidence="19 20">
    <name type="scientific">Stenotrophomonas nitritireducens</name>
    <dbReference type="NCBI Taxonomy" id="83617"/>
    <lineage>
        <taxon>Bacteria</taxon>
        <taxon>Pseudomonadati</taxon>
        <taxon>Pseudomonadota</taxon>
        <taxon>Gammaproteobacteria</taxon>
        <taxon>Lysobacterales</taxon>
        <taxon>Lysobacteraceae</taxon>
        <taxon>Stenotrophomonas</taxon>
    </lineage>
</organism>
<keyword evidence="10 15" id="KW-0798">TonB box</keyword>
<evidence type="ECO:0008006" key="21">
    <source>
        <dbReference type="Google" id="ProtNLM"/>
    </source>
</evidence>
<dbReference type="Pfam" id="PF07715">
    <property type="entry name" value="Plug"/>
    <property type="match status" value="1"/>
</dbReference>
<protein>
    <recommendedName>
        <fullName evidence="21">TonB-dependent siderophore receptor</fullName>
    </recommendedName>
</protein>
<feature type="domain" description="TonB-dependent receptor plug" evidence="18">
    <location>
        <begin position="53"/>
        <end position="154"/>
    </location>
</feature>
<evidence type="ECO:0000313" key="19">
    <source>
        <dbReference type="EMBL" id="KRG56197.1"/>
    </source>
</evidence>
<evidence type="ECO:0000256" key="9">
    <source>
        <dbReference type="ARBA" id="ARBA00023065"/>
    </source>
</evidence>
<dbReference type="InterPro" id="IPR039426">
    <property type="entry name" value="TonB-dep_rcpt-like"/>
</dbReference>
<evidence type="ECO:0000256" key="4">
    <source>
        <dbReference type="ARBA" id="ARBA00022452"/>
    </source>
</evidence>
<dbReference type="InterPro" id="IPR037066">
    <property type="entry name" value="Plug_dom_sf"/>
</dbReference>
<evidence type="ECO:0000259" key="17">
    <source>
        <dbReference type="Pfam" id="PF00593"/>
    </source>
</evidence>
<feature type="chain" id="PRO_5045360901" description="TonB-dependent siderophore receptor" evidence="16">
    <location>
        <begin position="19"/>
        <end position="700"/>
    </location>
</feature>
<reference evidence="19 20" key="1">
    <citation type="submission" date="2015-05" db="EMBL/GenBank/DDBJ databases">
        <title>Genome sequencing and analysis of members of genus Stenotrophomonas.</title>
        <authorList>
            <person name="Patil P.P."/>
            <person name="Midha S."/>
            <person name="Patil P.B."/>
        </authorList>
    </citation>
    <scope>NUCLEOTIDE SEQUENCE [LARGE SCALE GENOMIC DNA]</scope>
    <source>
        <strain evidence="19 20">DSM 12575</strain>
    </source>
</reference>
<evidence type="ECO:0000256" key="13">
    <source>
        <dbReference type="ARBA" id="ARBA00023237"/>
    </source>
</evidence>
<dbReference type="NCBIfam" id="TIGR01783">
    <property type="entry name" value="TonB-siderophor"/>
    <property type="match status" value="1"/>
</dbReference>
<keyword evidence="20" id="KW-1185">Reference proteome</keyword>
<dbReference type="InterPro" id="IPR036942">
    <property type="entry name" value="Beta-barrel_TonB_sf"/>
</dbReference>
<evidence type="ECO:0000256" key="7">
    <source>
        <dbReference type="ARBA" id="ARBA00022729"/>
    </source>
</evidence>
<keyword evidence="9" id="KW-0406">Ion transport</keyword>
<evidence type="ECO:0000256" key="3">
    <source>
        <dbReference type="ARBA" id="ARBA00022448"/>
    </source>
</evidence>
<dbReference type="InterPro" id="IPR000531">
    <property type="entry name" value="Beta-barrel_TonB"/>
</dbReference>
<dbReference type="PROSITE" id="PS52016">
    <property type="entry name" value="TONB_DEPENDENT_REC_3"/>
    <property type="match status" value="1"/>
</dbReference>
<dbReference type="Gene3D" id="2.40.170.20">
    <property type="entry name" value="TonB-dependent receptor, beta-barrel domain"/>
    <property type="match status" value="1"/>
</dbReference>
<keyword evidence="8" id="KW-0408">Iron</keyword>
<proteinExistence type="inferred from homology"/>
<keyword evidence="12" id="KW-0675">Receptor</keyword>
<evidence type="ECO:0000256" key="6">
    <source>
        <dbReference type="ARBA" id="ARBA00022692"/>
    </source>
</evidence>
<evidence type="ECO:0000256" key="5">
    <source>
        <dbReference type="ARBA" id="ARBA00022496"/>
    </source>
</evidence>